<feature type="compositionally biased region" description="Polar residues" evidence="4">
    <location>
        <begin position="641"/>
        <end position="675"/>
    </location>
</feature>
<comment type="subcellular location">
    <subcellularLocation>
        <location evidence="1">Nucleus</location>
    </subcellularLocation>
</comment>
<feature type="region of interest" description="Disordered" evidence="4">
    <location>
        <begin position="40"/>
        <end position="69"/>
    </location>
</feature>
<evidence type="ECO:0000259" key="5">
    <source>
        <dbReference type="PROSITE" id="PS50172"/>
    </source>
</evidence>
<feature type="compositionally biased region" description="Acidic residues" evidence="4">
    <location>
        <begin position="389"/>
        <end position="398"/>
    </location>
</feature>
<feature type="region of interest" description="Disordered" evidence="4">
    <location>
        <begin position="563"/>
        <end position="675"/>
    </location>
</feature>
<evidence type="ECO:0000256" key="4">
    <source>
        <dbReference type="SAM" id="MobiDB-lite"/>
    </source>
</evidence>
<feature type="region of interest" description="Disordered" evidence="4">
    <location>
        <begin position="136"/>
        <end position="546"/>
    </location>
</feature>
<feature type="compositionally biased region" description="Low complexity" evidence="4">
    <location>
        <begin position="432"/>
        <end position="452"/>
    </location>
</feature>
<feature type="compositionally biased region" description="Polar residues" evidence="4">
    <location>
        <begin position="298"/>
        <end position="308"/>
    </location>
</feature>
<dbReference type="Proteomes" id="UP000054266">
    <property type="component" value="Unassembled WGS sequence"/>
</dbReference>
<dbReference type="Pfam" id="PF18115">
    <property type="entry name" value="Tudor_3"/>
    <property type="match status" value="1"/>
</dbReference>
<protein>
    <recommendedName>
        <fullName evidence="5">BRCT domain-containing protein</fullName>
    </recommendedName>
</protein>
<keyword evidence="2" id="KW-0227">DNA damage</keyword>
<keyword evidence="3" id="KW-0539">Nucleus</keyword>
<feature type="region of interest" description="Disordered" evidence="4">
    <location>
        <begin position="910"/>
        <end position="946"/>
    </location>
</feature>
<evidence type="ECO:0000313" key="7">
    <source>
        <dbReference type="Proteomes" id="UP000054266"/>
    </source>
</evidence>
<feature type="compositionally biased region" description="Basic and acidic residues" evidence="4">
    <location>
        <begin position="401"/>
        <end position="413"/>
    </location>
</feature>
<dbReference type="PANTHER" id="PTHR15321:SF3">
    <property type="entry name" value="TP53-BINDING PROTEIN 1"/>
    <property type="match status" value="1"/>
</dbReference>
<evidence type="ECO:0000313" key="6">
    <source>
        <dbReference type="EMBL" id="KIW68680.1"/>
    </source>
</evidence>
<dbReference type="SUPFAM" id="SSF52113">
    <property type="entry name" value="BRCT domain"/>
    <property type="match status" value="1"/>
</dbReference>
<dbReference type="EMBL" id="KN846958">
    <property type="protein sequence ID" value="KIW68680.1"/>
    <property type="molecule type" value="Genomic_DNA"/>
</dbReference>
<gene>
    <name evidence="6" type="ORF">PV04_04607</name>
</gene>
<feature type="compositionally biased region" description="Acidic residues" evidence="4">
    <location>
        <begin position="187"/>
        <end position="198"/>
    </location>
</feature>
<dbReference type="InterPro" id="IPR047249">
    <property type="entry name" value="BRCT_p53bp1-like_rpt1"/>
</dbReference>
<feature type="region of interest" description="Disordered" evidence="4">
    <location>
        <begin position="1369"/>
        <end position="1405"/>
    </location>
</feature>
<evidence type="ECO:0000256" key="3">
    <source>
        <dbReference type="ARBA" id="ARBA00023242"/>
    </source>
</evidence>
<accession>A0A0D2FQ17</accession>
<feature type="region of interest" description="Disordered" evidence="4">
    <location>
        <begin position="702"/>
        <end position="741"/>
    </location>
</feature>
<dbReference type="InterPro" id="IPR041297">
    <property type="entry name" value="Crb2_Tudor"/>
</dbReference>
<feature type="compositionally biased region" description="Polar residues" evidence="4">
    <location>
        <begin position="617"/>
        <end position="626"/>
    </location>
</feature>
<dbReference type="STRING" id="5601.A0A0D2FQ17"/>
<dbReference type="PANTHER" id="PTHR15321">
    <property type="entry name" value="TUMOR SUPPRESSOR P53-BINDING PROTEIN 1"/>
    <property type="match status" value="1"/>
</dbReference>
<feature type="region of interest" description="Disordered" evidence="4">
    <location>
        <begin position="93"/>
        <end position="121"/>
    </location>
</feature>
<evidence type="ECO:0000256" key="1">
    <source>
        <dbReference type="ARBA" id="ARBA00004123"/>
    </source>
</evidence>
<reference evidence="6 7" key="1">
    <citation type="submission" date="2015-01" db="EMBL/GenBank/DDBJ databases">
        <title>The Genome Sequence of Capronia semiimmersa CBS27337.</title>
        <authorList>
            <consortium name="The Broad Institute Genomics Platform"/>
            <person name="Cuomo C."/>
            <person name="de Hoog S."/>
            <person name="Gorbushina A."/>
            <person name="Stielow B."/>
            <person name="Teixiera M."/>
            <person name="Abouelleil A."/>
            <person name="Chapman S.B."/>
            <person name="Priest M."/>
            <person name="Young S.K."/>
            <person name="Wortman J."/>
            <person name="Nusbaum C."/>
            <person name="Birren B."/>
        </authorList>
    </citation>
    <scope>NUCLEOTIDE SEQUENCE [LARGE SCALE GENOMIC DNA]</scope>
    <source>
        <strain evidence="6 7">CBS 27337</strain>
    </source>
</reference>
<feature type="region of interest" description="Disordered" evidence="4">
    <location>
        <begin position="819"/>
        <end position="873"/>
    </location>
</feature>
<dbReference type="GO" id="GO:0045944">
    <property type="term" value="P:positive regulation of transcription by RNA polymerase II"/>
    <property type="evidence" value="ECO:0007669"/>
    <property type="project" value="TreeGrafter"/>
</dbReference>
<feature type="compositionally biased region" description="Polar residues" evidence="4">
    <location>
        <begin position="727"/>
        <end position="741"/>
    </location>
</feature>
<dbReference type="SMART" id="SM00292">
    <property type="entry name" value="BRCT"/>
    <property type="match status" value="1"/>
</dbReference>
<name>A0A0D2FQ17_9EURO</name>
<feature type="compositionally biased region" description="Polar residues" evidence="4">
    <location>
        <begin position="57"/>
        <end position="66"/>
    </location>
</feature>
<dbReference type="InterPro" id="IPR047252">
    <property type="entry name" value="TP53BP1-like"/>
</dbReference>
<organism evidence="6 7">
    <name type="scientific">Phialophora macrospora</name>
    <dbReference type="NCBI Taxonomy" id="1851006"/>
    <lineage>
        <taxon>Eukaryota</taxon>
        <taxon>Fungi</taxon>
        <taxon>Dikarya</taxon>
        <taxon>Ascomycota</taxon>
        <taxon>Pezizomycotina</taxon>
        <taxon>Eurotiomycetes</taxon>
        <taxon>Chaetothyriomycetidae</taxon>
        <taxon>Chaetothyriales</taxon>
        <taxon>Herpotrichiellaceae</taxon>
        <taxon>Phialophora</taxon>
    </lineage>
</organism>
<dbReference type="Gene3D" id="3.40.50.10190">
    <property type="entry name" value="BRCT domain"/>
    <property type="match status" value="1"/>
</dbReference>
<dbReference type="CDD" id="cd17745">
    <property type="entry name" value="BRCT_p53bp1_rpt1"/>
    <property type="match status" value="1"/>
</dbReference>
<feature type="compositionally biased region" description="Basic and acidic residues" evidence="4">
    <location>
        <begin position="136"/>
        <end position="158"/>
    </location>
</feature>
<feature type="domain" description="BRCT" evidence="5">
    <location>
        <begin position="1151"/>
        <end position="1257"/>
    </location>
</feature>
<feature type="region of interest" description="Disordered" evidence="4">
    <location>
        <begin position="1105"/>
        <end position="1134"/>
    </location>
</feature>
<feature type="compositionally biased region" description="Low complexity" evidence="4">
    <location>
        <begin position="1109"/>
        <end position="1126"/>
    </location>
</feature>
<keyword evidence="7" id="KW-1185">Reference proteome</keyword>
<feature type="compositionally biased region" description="Polar residues" evidence="4">
    <location>
        <begin position="108"/>
        <end position="121"/>
    </location>
</feature>
<proteinExistence type="predicted"/>
<evidence type="ECO:0000256" key="2">
    <source>
        <dbReference type="ARBA" id="ARBA00022763"/>
    </source>
</evidence>
<dbReference type="PROSITE" id="PS50172">
    <property type="entry name" value="BRCT"/>
    <property type="match status" value="1"/>
</dbReference>
<feature type="compositionally biased region" description="Basic and acidic residues" evidence="4">
    <location>
        <begin position="200"/>
        <end position="225"/>
    </location>
</feature>
<dbReference type="InterPro" id="IPR001357">
    <property type="entry name" value="BRCT_dom"/>
</dbReference>
<feature type="compositionally biased region" description="Low complexity" evidence="4">
    <location>
        <begin position="910"/>
        <end position="925"/>
    </location>
</feature>
<dbReference type="GO" id="GO:0005634">
    <property type="term" value="C:nucleus"/>
    <property type="evidence" value="ECO:0007669"/>
    <property type="project" value="UniProtKB-SubCell"/>
</dbReference>
<dbReference type="GO" id="GO:0000077">
    <property type="term" value="P:DNA damage checkpoint signaling"/>
    <property type="evidence" value="ECO:0007669"/>
    <property type="project" value="TreeGrafter"/>
</dbReference>
<dbReference type="GO" id="GO:0042393">
    <property type="term" value="F:histone binding"/>
    <property type="evidence" value="ECO:0007669"/>
    <property type="project" value="TreeGrafter"/>
</dbReference>
<feature type="compositionally biased region" description="Polar residues" evidence="4">
    <location>
        <begin position="574"/>
        <end position="588"/>
    </location>
</feature>
<sequence length="1435" mass="156811">MATESLLNIDIGPLQGDLLGETKAYILVVASPRLRKLITQGRQPRSKNDLDRVNIAAATNQTSPPQADTLEAQLPSTVPDSQFQTDVESQWRYLPPAPASNKPDATRQKMTSQSSDDATQVLSQSHYDLIISRSRNERQLQEQEHGQALRQDSERDSDREDDAGVTQHEGDTGFVDLISSFETQKEVDDEGQGEEPEVAIDLRSERNHGHGAADSDIKEHEHGQEDSEPIEVDFSPTQSHAALSRSPEPQRFKTPVTAGKKRRYNGEVIDSPDLPRNTRPLLRGGEDNAIPMGLSQAFGATQANTSPFIGQLGNADLESDRPSPDIHLQPRPMTATPSSTMRPISSIKRPDRAGTEPLDHYISSKESQARREDARRRQLENMYTGDGSSGEDDLEIQEDSWFARDRRERERNWRIQAQLSSSPPPAPSTRGVSISKSSPIRPPARRSSPVRMRSSKPPRPDPHSSPTRHNPQSQVTESEEETEQEDNKDIAATDSSHSSAPVDEENKENFLDRAVQIPATTIQLHRLTHAPPSEVQESPLLGRGRRLDEGGISVALASSQAFAVADSQPERSTKPPQAVTQVPRSSTADDGLDFVPQSPETSPQPTAPISRDHLSPTLPSQATRSTSEQEDDAVINPVAPISNSQSRRLPNSTIPETSSNEPQDQGGNASVDTPQTGDVVSRLEFETAQTHVQPSSTVALHPAGIELSWPPTPTTPPGRRRLRLSDIQGNPSPQKSQSSFDADSHLRLEIHRSPTPLRTSAIAVNKTALPEIASEGAQAGVSARGETHYGASTFPENQNGAEPGEAQLQHSIREQFMQPALPLSTSPRKERRPAPKDSSARSSRIGNAAPQRRVSQFDLPESPEQKVGSASRPTVMLKRNIKDTGIALDGAFSANKQLKLTESIFAPQVSLPSIPPQQQDSPDPLASEGQVTTPDPPQLESDRDVADAVSDDPVASNMVFAIFNGKSRTYHPALCLGRSDINSGRFIIQWEGYDPDEVDEHGVRSLDLRIGDQVKIDMEGVPKVSHVIKGFKDKILQSNVDPDQVVTTDIRGHRTLLVAPKQRKSLPAEISTESVRKVPVSAIYLDTIMWAQMKDRTYECKSSPYQAITTGRSTPAPRTSSTSSSPSMPPPSRSRREIAVLVPPISSIFGSADGLFSNMAFAISHDDDKTKKRLEALVQENGGIILKGSFTDLFKAGSMQLKDQFADLGFTALLTGTHTRKVKYFQALGLGLPCLSGRWVEASVQAGRLADWSSYLLAAGECKELGEAVKSRVLQLPSSIQDVKARDTLDLRPKLLLNSRVVVVMGKGKTEDDRKPTLALIRMLGPSQVDTEAHLRGAKVVVQAAEDSNHPVDYVFVSDSDVLAARKLFSSQATEPNEEQKSHRKGRSKKGPALAAHSESESKQELHGIHARVQIMCNDDIVQSLILGRLWIGKS</sequence>
<feature type="compositionally biased region" description="Basic and acidic residues" evidence="4">
    <location>
        <begin position="348"/>
        <end position="379"/>
    </location>
</feature>
<feature type="region of interest" description="Disordered" evidence="4">
    <location>
        <begin position="777"/>
        <end position="803"/>
    </location>
</feature>
<dbReference type="InterPro" id="IPR036420">
    <property type="entry name" value="BRCT_dom_sf"/>
</dbReference>